<proteinExistence type="predicted"/>
<dbReference type="RefSeq" id="WP_154757901.1">
    <property type="nucleotide sequence ID" value="NZ_WMBA01000025.1"/>
</dbReference>
<gene>
    <name evidence="1" type="ORF">GKO32_17210</name>
</gene>
<protein>
    <submittedName>
        <fullName evidence="1">Uncharacterized protein</fullName>
    </submittedName>
</protein>
<dbReference type="AlphaFoldDB" id="A0A6N7Z5C6"/>
<keyword evidence="2" id="KW-1185">Reference proteome</keyword>
<evidence type="ECO:0000313" key="1">
    <source>
        <dbReference type="EMBL" id="MTD55700.1"/>
    </source>
</evidence>
<dbReference type="Proteomes" id="UP000440096">
    <property type="component" value="Unassembled WGS sequence"/>
</dbReference>
<reference evidence="1 2" key="1">
    <citation type="submission" date="2019-11" db="EMBL/GenBank/DDBJ databases">
        <title>Draft genome of Amycolatopsis RM579.</title>
        <authorList>
            <person name="Duangmal K."/>
            <person name="Mingma R."/>
        </authorList>
    </citation>
    <scope>NUCLEOTIDE SEQUENCE [LARGE SCALE GENOMIC DNA]</scope>
    <source>
        <strain evidence="1 2">RM579</strain>
    </source>
</reference>
<accession>A0A6N7Z5C6</accession>
<sequence length="73" mass="7820">MSARPKPPLTDAKVHELVLAAADHRCQLRYAGCNRTAKRVVRVMIDWGDGSATPTRQAACDRCATAQPVSAAS</sequence>
<evidence type="ECO:0000313" key="2">
    <source>
        <dbReference type="Proteomes" id="UP000440096"/>
    </source>
</evidence>
<dbReference type="EMBL" id="WMBA01000025">
    <property type="protein sequence ID" value="MTD55700.1"/>
    <property type="molecule type" value="Genomic_DNA"/>
</dbReference>
<name>A0A6N7Z5C6_9PSEU</name>
<organism evidence="1 2">
    <name type="scientific">Amycolatopsis pithecellobii</name>
    <dbReference type="NCBI Taxonomy" id="664692"/>
    <lineage>
        <taxon>Bacteria</taxon>
        <taxon>Bacillati</taxon>
        <taxon>Actinomycetota</taxon>
        <taxon>Actinomycetes</taxon>
        <taxon>Pseudonocardiales</taxon>
        <taxon>Pseudonocardiaceae</taxon>
        <taxon>Amycolatopsis</taxon>
    </lineage>
</organism>
<comment type="caution">
    <text evidence="1">The sequence shown here is derived from an EMBL/GenBank/DDBJ whole genome shotgun (WGS) entry which is preliminary data.</text>
</comment>